<comment type="caution">
    <text evidence="1">The sequence shown here is derived from an EMBL/GenBank/DDBJ whole genome shotgun (WGS) entry which is preliminary data.</text>
</comment>
<evidence type="ECO:0000313" key="2">
    <source>
        <dbReference type="Proteomes" id="UP001056120"/>
    </source>
</evidence>
<reference evidence="2" key="1">
    <citation type="journal article" date="2022" name="Mol. Ecol. Resour.">
        <title>The genomes of chicory, endive, great burdock and yacon provide insights into Asteraceae palaeo-polyploidization history and plant inulin production.</title>
        <authorList>
            <person name="Fan W."/>
            <person name="Wang S."/>
            <person name="Wang H."/>
            <person name="Wang A."/>
            <person name="Jiang F."/>
            <person name="Liu H."/>
            <person name="Zhao H."/>
            <person name="Xu D."/>
            <person name="Zhang Y."/>
        </authorList>
    </citation>
    <scope>NUCLEOTIDE SEQUENCE [LARGE SCALE GENOMIC DNA]</scope>
    <source>
        <strain evidence="2">cv. Yunnan</strain>
    </source>
</reference>
<proteinExistence type="predicted"/>
<sequence length="113" mass="12584">MDKEQIWNNGSATLIVIFSSSSASFSLFSFSRGGSRHDTRIVTDNFDVNSALRKSRSVAILFLISRSRWQIWSKQMLQHHRRFETNSICSAGGGDGESAGLELFSLALVREIG</sequence>
<gene>
    <name evidence="1" type="ORF">L1987_60439</name>
</gene>
<protein>
    <submittedName>
        <fullName evidence="1">Uncharacterized protein</fullName>
    </submittedName>
</protein>
<keyword evidence="2" id="KW-1185">Reference proteome</keyword>
<accession>A0ACB9D8G5</accession>
<reference evidence="1 2" key="2">
    <citation type="journal article" date="2022" name="Mol. Ecol. Resour.">
        <title>The genomes of chicory, endive, great burdock and yacon provide insights into Asteraceae paleo-polyploidization history and plant inulin production.</title>
        <authorList>
            <person name="Fan W."/>
            <person name="Wang S."/>
            <person name="Wang H."/>
            <person name="Wang A."/>
            <person name="Jiang F."/>
            <person name="Liu H."/>
            <person name="Zhao H."/>
            <person name="Xu D."/>
            <person name="Zhang Y."/>
        </authorList>
    </citation>
    <scope>NUCLEOTIDE SEQUENCE [LARGE SCALE GENOMIC DNA]</scope>
    <source>
        <strain evidence="2">cv. Yunnan</strain>
        <tissue evidence="1">Leaves</tissue>
    </source>
</reference>
<name>A0ACB9D8G5_9ASTR</name>
<dbReference type="Proteomes" id="UP001056120">
    <property type="component" value="Linkage Group LG20"/>
</dbReference>
<dbReference type="EMBL" id="CM042037">
    <property type="protein sequence ID" value="KAI3742745.1"/>
    <property type="molecule type" value="Genomic_DNA"/>
</dbReference>
<evidence type="ECO:0000313" key="1">
    <source>
        <dbReference type="EMBL" id="KAI3742745.1"/>
    </source>
</evidence>
<organism evidence="1 2">
    <name type="scientific">Smallanthus sonchifolius</name>
    <dbReference type="NCBI Taxonomy" id="185202"/>
    <lineage>
        <taxon>Eukaryota</taxon>
        <taxon>Viridiplantae</taxon>
        <taxon>Streptophyta</taxon>
        <taxon>Embryophyta</taxon>
        <taxon>Tracheophyta</taxon>
        <taxon>Spermatophyta</taxon>
        <taxon>Magnoliopsida</taxon>
        <taxon>eudicotyledons</taxon>
        <taxon>Gunneridae</taxon>
        <taxon>Pentapetalae</taxon>
        <taxon>asterids</taxon>
        <taxon>campanulids</taxon>
        <taxon>Asterales</taxon>
        <taxon>Asteraceae</taxon>
        <taxon>Asteroideae</taxon>
        <taxon>Heliantheae alliance</taxon>
        <taxon>Millerieae</taxon>
        <taxon>Smallanthus</taxon>
    </lineage>
</organism>